<proteinExistence type="predicted"/>
<dbReference type="InterPro" id="IPR002172">
    <property type="entry name" value="LDrepeatLR_classA_rpt"/>
</dbReference>
<evidence type="ECO:0000256" key="1">
    <source>
        <dbReference type="ARBA" id="ARBA00023157"/>
    </source>
</evidence>
<reference evidence="3" key="1">
    <citation type="submission" date="2014-12" db="EMBL/GenBank/DDBJ databases">
        <title>Insight into the proteome of Arion vulgaris.</title>
        <authorList>
            <person name="Aradska J."/>
            <person name="Bulat T."/>
            <person name="Smidak R."/>
            <person name="Sarate P."/>
            <person name="Gangsoo J."/>
            <person name="Sialana F."/>
            <person name="Bilban M."/>
            <person name="Lubec G."/>
        </authorList>
    </citation>
    <scope>NUCLEOTIDE SEQUENCE</scope>
    <source>
        <tissue evidence="3">Skin</tissue>
    </source>
</reference>
<keyword evidence="2" id="KW-0472">Membrane</keyword>
<evidence type="ECO:0000313" key="3">
    <source>
        <dbReference type="EMBL" id="CEK57495.1"/>
    </source>
</evidence>
<dbReference type="Gene3D" id="4.10.400.10">
    <property type="entry name" value="Low-density Lipoprotein Receptor"/>
    <property type="match status" value="1"/>
</dbReference>
<feature type="non-terminal residue" evidence="3">
    <location>
        <position position="106"/>
    </location>
</feature>
<dbReference type="CDD" id="cd00112">
    <property type="entry name" value="LDLa"/>
    <property type="match status" value="1"/>
</dbReference>
<gene>
    <name evidence="3" type="primary">ORF30305</name>
</gene>
<dbReference type="SUPFAM" id="SSF57424">
    <property type="entry name" value="LDL receptor-like module"/>
    <property type="match status" value="1"/>
</dbReference>
<dbReference type="EMBL" id="HACG01010630">
    <property type="protein sequence ID" value="CEK57495.1"/>
    <property type="molecule type" value="Transcribed_RNA"/>
</dbReference>
<dbReference type="Pfam" id="PF00057">
    <property type="entry name" value="Ldl_recept_a"/>
    <property type="match status" value="1"/>
</dbReference>
<feature type="transmembrane region" description="Helical" evidence="2">
    <location>
        <begin position="39"/>
        <end position="60"/>
    </location>
</feature>
<name>A0A0B6YPW8_9EUPU</name>
<keyword evidence="2" id="KW-0812">Transmembrane</keyword>
<accession>A0A0B6YPW8</accession>
<keyword evidence="2" id="KW-1133">Transmembrane helix</keyword>
<organism evidence="3">
    <name type="scientific">Arion vulgaris</name>
    <dbReference type="NCBI Taxonomy" id="1028688"/>
    <lineage>
        <taxon>Eukaryota</taxon>
        <taxon>Metazoa</taxon>
        <taxon>Spiralia</taxon>
        <taxon>Lophotrochozoa</taxon>
        <taxon>Mollusca</taxon>
        <taxon>Gastropoda</taxon>
        <taxon>Heterobranchia</taxon>
        <taxon>Euthyneura</taxon>
        <taxon>Panpulmonata</taxon>
        <taxon>Eupulmonata</taxon>
        <taxon>Stylommatophora</taxon>
        <taxon>Helicina</taxon>
        <taxon>Arionoidea</taxon>
        <taxon>Arionidae</taxon>
        <taxon>Arion</taxon>
    </lineage>
</organism>
<evidence type="ECO:0000256" key="2">
    <source>
        <dbReference type="SAM" id="Phobius"/>
    </source>
</evidence>
<protein>
    <submittedName>
        <fullName evidence="3">Uncharacterized protein</fullName>
    </submittedName>
</protein>
<feature type="non-terminal residue" evidence="3">
    <location>
        <position position="1"/>
    </location>
</feature>
<sequence length="106" mass="11879">QRCVHDTLACDGWDDCGDNSDERYEAGCHLLSASEICSLIMGILLVMVAIIEIVMFVITYRRFAKEYGLKLDCKDPVTGNKNNMESGLDIGHWHNSQDSLPSRNSK</sequence>
<dbReference type="InterPro" id="IPR036055">
    <property type="entry name" value="LDL_receptor-like_sf"/>
</dbReference>
<dbReference type="AlphaFoldDB" id="A0A0B6YPW8"/>
<keyword evidence="1" id="KW-1015">Disulfide bond</keyword>